<feature type="non-terminal residue" evidence="1">
    <location>
        <position position="1"/>
    </location>
</feature>
<dbReference type="AlphaFoldDB" id="A0A0B6ZNW9"/>
<sequence length="195" mass="21065">RYFVTSFSEFVKQDKEKTRMKFFLGVLLLCSLVGSITNECVHICEDKCDVLAGICSSNRVAALLGIPCAAFGYACNATCDSAYCPCVDKIAESCVSAKNRCREDGVVGVFCEVEFDICVATQSHLCVFHVGAYLLSNLVNSVGGLVSVLPAIINATAIPGIVEYLNVPSIFEIIKLPIVTDLIKLIRVPTVELVE</sequence>
<accession>A0A0B6ZNW9</accession>
<reference evidence="1" key="1">
    <citation type="submission" date="2014-12" db="EMBL/GenBank/DDBJ databases">
        <title>Insight into the proteome of Arion vulgaris.</title>
        <authorList>
            <person name="Aradska J."/>
            <person name="Bulat T."/>
            <person name="Smidak R."/>
            <person name="Sarate P."/>
            <person name="Gangsoo J."/>
            <person name="Sialana F."/>
            <person name="Bilban M."/>
            <person name="Lubec G."/>
        </authorList>
    </citation>
    <scope>NUCLEOTIDE SEQUENCE</scope>
    <source>
        <tissue evidence="1">Skin</tissue>
    </source>
</reference>
<name>A0A0B6ZNW9_9EUPU</name>
<protein>
    <submittedName>
        <fullName evidence="1">Uncharacterized protein</fullName>
    </submittedName>
</protein>
<proteinExistence type="predicted"/>
<evidence type="ECO:0000313" key="1">
    <source>
        <dbReference type="EMBL" id="CEK70067.1"/>
    </source>
</evidence>
<gene>
    <name evidence="1" type="primary">ORF72701</name>
</gene>
<organism evidence="1">
    <name type="scientific">Arion vulgaris</name>
    <dbReference type="NCBI Taxonomy" id="1028688"/>
    <lineage>
        <taxon>Eukaryota</taxon>
        <taxon>Metazoa</taxon>
        <taxon>Spiralia</taxon>
        <taxon>Lophotrochozoa</taxon>
        <taxon>Mollusca</taxon>
        <taxon>Gastropoda</taxon>
        <taxon>Heterobranchia</taxon>
        <taxon>Euthyneura</taxon>
        <taxon>Panpulmonata</taxon>
        <taxon>Eupulmonata</taxon>
        <taxon>Stylommatophora</taxon>
        <taxon>Helicina</taxon>
        <taxon>Arionoidea</taxon>
        <taxon>Arionidae</taxon>
        <taxon>Arion</taxon>
    </lineage>
</organism>
<dbReference type="EMBL" id="HACG01023202">
    <property type="protein sequence ID" value="CEK70067.1"/>
    <property type="molecule type" value="Transcribed_RNA"/>
</dbReference>